<dbReference type="InterPro" id="IPR022689">
    <property type="entry name" value="Iron_dep_repressor"/>
</dbReference>
<dbReference type="KEGG" id="sto:STK_22360"/>
<dbReference type="InterPro" id="IPR050536">
    <property type="entry name" value="DtxR_MntR_Metal-Reg"/>
</dbReference>
<keyword evidence="3" id="KW-1185">Reference proteome</keyword>
<dbReference type="Pfam" id="PF02742">
    <property type="entry name" value="Fe_dep_repr_C"/>
    <property type="match status" value="1"/>
</dbReference>
<reference evidence="3" key="1">
    <citation type="journal article" date="2001" name="DNA Res.">
        <title>Complete genome sequence of an aerobic thermoacidophilic Crenarchaeon, Sulfolobus tokodaii strain7.</title>
        <authorList>
            <person name="Kawarabayasi Y."/>
            <person name="Hino Y."/>
            <person name="Horikawa H."/>
            <person name="Jin-no K."/>
            <person name="Takahashi M."/>
            <person name="Sekine M."/>
            <person name="Baba S."/>
            <person name="Ankai A."/>
            <person name="Kosugi H."/>
            <person name="Hosoyama A."/>
            <person name="Fukui S."/>
            <person name="Nagai Y."/>
            <person name="Nishijima K."/>
            <person name="Otsuka R."/>
            <person name="Nakazawa H."/>
            <person name="Takamiya M."/>
            <person name="Kato Y."/>
            <person name="Yoshizawa T."/>
            <person name="Tanaka T."/>
            <person name="Kudoh Y."/>
            <person name="Yamazaki J."/>
            <person name="Kushida N."/>
            <person name="Oguchi A."/>
            <person name="Aoki K."/>
            <person name="Masuda S."/>
            <person name="Yanagii M."/>
            <person name="Nishimura M."/>
            <person name="Yamagishi A."/>
            <person name="Oshima T."/>
            <person name="Kikuchi H."/>
        </authorList>
    </citation>
    <scope>NUCLEOTIDE SEQUENCE [LARGE SCALE GENOMIC DNA]</scope>
    <source>
        <strain evidence="3">DSM 16993 / JCM 10545 / NBRC 100140 / 7</strain>
    </source>
</reference>
<evidence type="ECO:0000313" key="3">
    <source>
        <dbReference type="Proteomes" id="UP000001015"/>
    </source>
</evidence>
<evidence type="ECO:0000259" key="1">
    <source>
        <dbReference type="Pfam" id="PF02742"/>
    </source>
</evidence>
<accession>Q96YD2</accession>
<feature type="domain" description="Iron dependent repressor metal binding and dimerisation" evidence="1">
    <location>
        <begin position="69"/>
        <end position="136"/>
    </location>
</feature>
<sequence length="137" mass="15612">MGNILIVKLSRRELSYLLSVKKYNDEGKPAKLSWISKDLNVSVASAYEEISHLESKGFLKKSDKGIFITDEGKKAIDSLLRAHRVIETFLVKIGLSPDQACNYTKQFDYSVPDEVIERIYEYLGKPEKCPHGENIPY</sequence>
<dbReference type="SUPFAM" id="SSF46785">
    <property type="entry name" value="Winged helix' DNA-binding domain"/>
    <property type="match status" value="1"/>
</dbReference>
<dbReference type="SMART" id="SM00529">
    <property type="entry name" value="HTH_DTXR"/>
    <property type="match status" value="1"/>
</dbReference>
<organism evidence="2 3">
    <name type="scientific">Sulfurisphaera tokodaii (strain DSM 16993 / JCM 10545 / NBRC 100140 / 7)</name>
    <name type="common">Sulfolobus tokodaii</name>
    <dbReference type="NCBI Taxonomy" id="273063"/>
    <lineage>
        <taxon>Archaea</taxon>
        <taxon>Thermoproteota</taxon>
        <taxon>Thermoprotei</taxon>
        <taxon>Sulfolobales</taxon>
        <taxon>Sulfolobaceae</taxon>
        <taxon>Sulfurisphaera</taxon>
    </lineage>
</organism>
<dbReference type="eggNOG" id="arCOG02100">
    <property type="taxonomic scope" value="Archaea"/>
</dbReference>
<proteinExistence type="predicted"/>
<dbReference type="PANTHER" id="PTHR33238">
    <property type="entry name" value="IRON (METAL) DEPENDENT REPRESSOR, DTXR FAMILY"/>
    <property type="match status" value="1"/>
</dbReference>
<dbReference type="SUPFAM" id="SSF47979">
    <property type="entry name" value="Iron-dependent repressor protein, dimerization domain"/>
    <property type="match status" value="1"/>
</dbReference>
<dbReference type="Proteomes" id="UP000001015">
    <property type="component" value="Chromosome"/>
</dbReference>
<dbReference type="PANTHER" id="PTHR33238:SF7">
    <property type="entry name" value="IRON-DEPENDENT TRANSCRIPTIONAL REGULATOR"/>
    <property type="match status" value="1"/>
</dbReference>
<dbReference type="STRING" id="273063.STK_22360"/>
<dbReference type="GO" id="GO:0046914">
    <property type="term" value="F:transition metal ion binding"/>
    <property type="evidence" value="ECO:0007669"/>
    <property type="project" value="InterPro"/>
</dbReference>
<gene>
    <name evidence="2" type="primary">ST2236</name>
    <name evidence="2" type="ordered locus">STK_22360</name>
</gene>
<dbReference type="EMBL" id="BA000023">
    <property type="protein sequence ID" value="BAB67345.1"/>
    <property type="molecule type" value="Genomic_DNA"/>
</dbReference>
<dbReference type="InterPro" id="IPR001367">
    <property type="entry name" value="Fe_dep_repressor"/>
</dbReference>
<dbReference type="InterPro" id="IPR036388">
    <property type="entry name" value="WH-like_DNA-bd_sf"/>
</dbReference>
<dbReference type="AlphaFoldDB" id="Q96YD2"/>
<dbReference type="InterPro" id="IPR036390">
    <property type="entry name" value="WH_DNA-bd_sf"/>
</dbReference>
<dbReference type="Gene3D" id="1.10.10.10">
    <property type="entry name" value="Winged helix-like DNA-binding domain superfamily/Winged helix DNA-binding domain"/>
    <property type="match status" value="1"/>
</dbReference>
<name>Q96YD2_SULTO</name>
<dbReference type="InterPro" id="IPR036421">
    <property type="entry name" value="Fe_dep_repressor_sf"/>
</dbReference>
<protein>
    <submittedName>
        <fullName evidence="2">DtxR family transcriptional regulator</fullName>
    </submittedName>
</protein>
<dbReference type="GO" id="GO:0003700">
    <property type="term" value="F:DNA-binding transcription factor activity"/>
    <property type="evidence" value="ECO:0007669"/>
    <property type="project" value="InterPro"/>
</dbReference>
<dbReference type="PATRIC" id="fig|273063.9.peg.2535"/>
<dbReference type="GO" id="GO:0046983">
    <property type="term" value="F:protein dimerization activity"/>
    <property type="evidence" value="ECO:0007669"/>
    <property type="project" value="InterPro"/>
</dbReference>
<evidence type="ECO:0000313" key="2">
    <source>
        <dbReference type="EMBL" id="BAB67345.1"/>
    </source>
</evidence>